<organism evidence="4 5">
    <name type="scientific">Nostoc linckia FACHB-391</name>
    <dbReference type="NCBI Taxonomy" id="2692906"/>
    <lineage>
        <taxon>Bacteria</taxon>
        <taxon>Bacillati</taxon>
        <taxon>Cyanobacteriota</taxon>
        <taxon>Cyanophyceae</taxon>
        <taxon>Nostocales</taxon>
        <taxon>Nostocaceae</taxon>
        <taxon>Nostoc</taxon>
    </lineage>
</organism>
<keyword evidence="2" id="KW-1133">Transmembrane helix</keyword>
<feature type="domain" description="Peptidoglycan binding-like" evidence="3">
    <location>
        <begin position="158"/>
        <end position="214"/>
    </location>
</feature>
<dbReference type="Proteomes" id="UP000604661">
    <property type="component" value="Unassembled WGS sequence"/>
</dbReference>
<dbReference type="InterPro" id="IPR036366">
    <property type="entry name" value="PGBDSf"/>
</dbReference>
<keyword evidence="2" id="KW-0812">Transmembrane</keyword>
<dbReference type="EMBL" id="JACJTE010000007">
    <property type="protein sequence ID" value="MBD2560797.1"/>
    <property type="molecule type" value="Genomic_DNA"/>
</dbReference>
<accession>A0ABR8EUP1</accession>
<comment type="caution">
    <text evidence="4">The sequence shown here is derived from an EMBL/GenBank/DDBJ whole genome shotgun (WGS) entry which is preliminary data.</text>
</comment>
<feature type="region of interest" description="Disordered" evidence="1">
    <location>
        <begin position="123"/>
        <end position="159"/>
    </location>
</feature>
<dbReference type="Gene3D" id="1.10.101.10">
    <property type="entry name" value="PGBD-like superfamily/PGBD"/>
    <property type="match status" value="4"/>
</dbReference>
<feature type="domain" description="Peptidoglycan binding-like" evidence="3">
    <location>
        <begin position="229"/>
        <end position="282"/>
    </location>
</feature>
<keyword evidence="5" id="KW-1185">Reference proteome</keyword>
<evidence type="ECO:0000256" key="1">
    <source>
        <dbReference type="SAM" id="MobiDB-lite"/>
    </source>
</evidence>
<feature type="transmembrane region" description="Helical" evidence="2">
    <location>
        <begin position="34"/>
        <end position="57"/>
    </location>
</feature>
<feature type="domain" description="Peptidoglycan binding-like" evidence="3">
    <location>
        <begin position="306"/>
        <end position="362"/>
    </location>
</feature>
<proteinExistence type="predicted"/>
<sequence length="478" mass="52276">MKLASVYEASESIKVVPIVVNFKFLNWKKLSTSAAISLLYVALITGLLSIAGQALALQKIGSNGAEVSSSQRCLKKLGYFNGPVTGKFASLTQNAVIKFQQANRIPADGVVGINTQRSLQRACQARTSNRNTSGALPRRSLPQASPSGQYPTLSQGNTGAAVTRLQQRLRQLGYFNANPTGNFGQITKDAVISFQRKYRISANGIVNRQTWNALLGSSPTPARSSLSTQQVRELQVRLQQLGFFNTNPTGNIGPMTREAVIQFQRNYRLPVDGIANAQVLQAVRRASTGGYATQQPSRNYLTVGDRGENVRLVQERLSQLGFSNINPDGFFNDYTRESVIAFQQYSRLNSTGNVDWQTWQALGLNSLTEGNSVEANGYVLAETNDYVAPQTRYLPPTNNVVPVTNGNTLVANNPYRVIVPISNNDTLSKVQQYIPSAVTEQSNLGDYVNAGAFSDRAQAETLTKMLRSYGLDARVKFN</sequence>
<name>A0ABR8EUP1_NOSLI</name>
<reference evidence="4 5" key="1">
    <citation type="journal article" date="2020" name="ISME J.">
        <title>Comparative genomics reveals insights into cyanobacterial evolution and habitat adaptation.</title>
        <authorList>
            <person name="Chen M.Y."/>
            <person name="Teng W.K."/>
            <person name="Zhao L."/>
            <person name="Hu C.X."/>
            <person name="Zhou Y.K."/>
            <person name="Han B.P."/>
            <person name="Song L.R."/>
            <person name="Shu W.S."/>
        </authorList>
    </citation>
    <scope>NUCLEOTIDE SEQUENCE [LARGE SCALE GENOMIC DNA]</scope>
    <source>
        <strain evidence="4 5">FACHB-391</strain>
    </source>
</reference>
<evidence type="ECO:0000256" key="2">
    <source>
        <dbReference type="SAM" id="Phobius"/>
    </source>
</evidence>
<evidence type="ECO:0000313" key="5">
    <source>
        <dbReference type="Proteomes" id="UP000604661"/>
    </source>
</evidence>
<evidence type="ECO:0000259" key="3">
    <source>
        <dbReference type="Pfam" id="PF01471"/>
    </source>
</evidence>
<feature type="compositionally biased region" description="Polar residues" evidence="1">
    <location>
        <begin position="142"/>
        <end position="159"/>
    </location>
</feature>
<dbReference type="SUPFAM" id="SSF47090">
    <property type="entry name" value="PGBD-like"/>
    <property type="match status" value="4"/>
</dbReference>
<dbReference type="InterPro" id="IPR036365">
    <property type="entry name" value="PGBD-like_sf"/>
</dbReference>
<feature type="compositionally biased region" description="Polar residues" evidence="1">
    <location>
        <begin position="123"/>
        <end position="134"/>
    </location>
</feature>
<feature type="domain" description="Peptidoglycan binding-like" evidence="3">
    <location>
        <begin position="63"/>
        <end position="118"/>
    </location>
</feature>
<protein>
    <submittedName>
        <fullName evidence="4">Peptidoglycan-binding protein</fullName>
    </submittedName>
</protein>
<keyword evidence="2" id="KW-0472">Membrane</keyword>
<dbReference type="InterPro" id="IPR002477">
    <property type="entry name" value="Peptidoglycan-bd-like"/>
</dbReference>
<evidence type="ECO:0000313" key="4">
    <source>
        <dbReference type="EMBL" id="MBD2560797.1"/>
    </source>
</evidence>
<dbReference type="Pfam" id="PF01471">
    <property type="entry name" value="PG_binding_1"/>
    <property type="match status" value="4"/>
</dbReference>
<gene>
    <name evidence="4" type="ORF">H6G95_09235</name>
</gene>